<reference evidence="1" key="1">
    <citation type="submission" date="2022-10" db="EMBL/GenBank/DDBJ databases">
        <title>Comparative genomics and taxonomic characterization of three novel marine species of genus Reichenbachiella exhibiting antioxidant and polysaccharide degradation activities.</title>
        <authorList>
            <person name="Muhammad N."/>
            <person name="Lee Y.-J."/>
            <person name="Ko J."/>
            <person name="Kim S.-G."/>
        </authorList>
    </citation>
    <scope>NUCLEOTIDE SEQUENCE</scope>
    <source>
        <strain evidence="1">Wsw4-B4</strain>
    </source>
</reference>
<gene>
    <name evidence="1" type="ORF">N7E81_11590</name>
</gene>
<name>A0ABY6CYY6_9BACT</name>
<evidence type="ECO:0000313" key="2">
    <source>
        <dbReference type="Proteomes" id="UP001062165"/>
    </source>
</evidence>
<dbReference type="EMBL" id="CP106735">
    <property type="protein sequence ID" value="UXX78003.1"/>
    <property type="molecule type" value="Genomic_DNA"/>
</dbReference>
<organism evidence="1 2">
    <name type="scientific">Reichenbachiella carrageenanivorans</name>
    <dbReference type="NCBI Taxonomy" id="2979869"/>
    <lineage>
        <taxon>Bacteria</taxon>
        <taxon>Pseudomonadati</taxon>
        <taxon>Bacteroidota</taxon>
        <taxon>Cytophagia</taxon>
        <taxon>Cytophagales</taxon>
        <taxon>Reichenbachiellaceae</taxon>
        <taxon>Reichenbachiella</taxon>
    </lineage>
</organism>
<accession>A0ABY6CYY6</accession>
<sequence>MARYQVGDVVLCWVAWENPDGSFDSKCRHSIVYRVDGDQERLILAGYGKDRTGKVKGLRIEANSKEGKEMRLQKDTFFNCENPKEVFFRDIERKIGTARLVMDQIDDIMEDLGL</sequence>
<dbReference type="Proteomes" id="UP001062165">
    <property type="component" value="Chromosome"/>
</dbReference>
<evidence type="ECO:0000313" key="1">
    <source>
        <dbReference type="EMBL" id="UXX78003.1"/>
    </source>
</evidence>
<protein>
    <recommendedName>
        <fullName evidence="3">PemK-like, MazF-like toxin of type II toxin-antitoxin system</fullName>
    </recommendedName>
</protein>
<dbReference type="RefSeq" id="WP_263049750.1">
    <property type="nucleotide sequence ID" value="NZ_CP106735.1"/>
</dbReference>
<evidence type="ECO:0008006" key="3">
    <source>
        <dbReference type="Google" id="ProtNLM"/>
    </source>
</evidence>
<keyword evidence="2" id="KW-1185">Reference proteome</keyword>
<proteinExistence type="predicted"/>